<evidence type="ECO:0000313" key="2">
    <source>
        <dbReference type="EMBL" id="KNZ53353.1"/>
    </source>
</evidence>
<gene>
    <name evidence="2" type="ORF">VP01_3268g3</name>
</gene>
<evidence type="ECO:0000256" key="1">
    <source>
        <dbReference type="SAM" id="MobiDB-lite"/>
    </source>
</evidence>
<name>A0A0L6UXV5_9BASI</name>
<dbReference type="Proteomes" id="UP000037035">
    <property type="component" value="Unassembled WGS sequence"/>
</dbReference>
<dbReference type="OrthoDB" id="21128at2759"/>
<dbReference type="VEuPathDB" id="FungiDB:VP01_3268g3"/>
<feature type="region of interest" description="Disordered" evidence="1">
    <location>
        <begin position="140"/>
        <end position="159"/>
    </location>
</feature>
<evidence type="ECO:0000313" key="3">
    <source>
        <dbReference type="Proteomes" id="UP000037035"/>
    </source>
</evidence>
<accession>A0A0L6UXV5</accession>
<sequence length="236" mass="25653">MTGGPQPASSPPKCSAVSQIHGPPAVLQNAAHLIKFMGCFPGNQACVPHPVHPPTAPSSTYTKGILHQLYLPKVVIHHQRPSTDTHDPLTPTVPPARSLSLAGEILVDVKVEQEHQQLSPLFRYPCYSSSYSPCGIDDTFRASGAARPPRGKSRTPNYSYERLQVPDKLFNTDPTARRQTRLRFCQVGHQGENQVNAENLVTSEMCVEGGSAGSVGTIHHHPYCLMRCGDQGLMCV</sequence>
<dbReference type="AlphaFoldDB" id="A0A0L6UXV5"/>
<comment type="caution">
    <text evidence="2">The sequence shown here is derived from an EMBL/GenBank/DDBJ whole genome shotgun (WGS) entry which is preliminary data.</text>
</comment>
<organism evidence="2 3">
    <name type="scientific">Puccinia sorghi</name>
    <dbReference type="NCBI Taxonomy" id="27349"/>
    <lineage>
        <taxon>Eukaryota</taxon>
        <taxon>Fungi</taxon>
        <taxon>Dikarya</taxon>
        <taxon>Basidiomycota</taxon>
        <taxon>Pucciniomycotina</taxon>
        <taxon>Pucciniomycetes</taxon>
        <taxon>Pucciniales</taxon>
        <taxon>Pucciniaceae</taxon>
        <taxon>Puccinia</taxon>
    </lineage>
</organism>
<keyword evidence="3" id="KW-1185">Reference proteome</keyword>
<dbReference type="EMBL" id="LAVV01008244">
    <property type="protein sequence ID" value="KNZ53353.1"/>
    <property type="molecule type" value="Genomic_DNA"/>
</dbReference>
<protein>
    <submittedName>
        <fullName evidence="2">Uncharacterized protein</fullName>
    </submittedName>
</protein>
<reference evidence="2 3" key="1">
    <citation type="submission" date="2015-08" db="EMBL/GenBank/DDBJ databases">
        <title>Next Generation Sequencing and Analysis of the Genome of Puccinia sorghi L Schw, the Causal Agent of Maize Common Rust.</title>
        <authorList>
            <person name="Rochi L."/>
            <person name="Burguener G."/>
            <person name="Darino M."/>
            <person name="Turjanski A."/>
            <person name="Kreff E."/>
            <person name="Dieguez M.J."/>
            <person name="Sacco F."/>
        </authorList>
    </citation>
    <scope>NUCLEOTIDE SEQUENCE [LARGE SCALE GENOMIC DNA]</scope>
    <source>
        <strain evidence="2 3">RO10H11247</strain>
    </source>
</reference>
<proteinExistence type="predicted"/>